<feature type="domain" description="Saposin B-type" evidence="8">
    <location>
        <begin position="156"/>
        <end position="236"/>
    </location>
</feature>
<dbReference type="Pfam" id="PF05184">
    <property type="entry name" value="SapB_1"/>
    <property type="match status" value="7"/>
</dbReference>
<keyword evidence="4" id="KW-0677">Repeat</keyword>
<dbReference type="InterPro" id="IPR008138">
    <property type="entry name" value="SapB_2"/>
</dbReference>
<feature type="domain" description="Saposin B-type" evidence="8">
    <location>
        <begin position="1561"/>
        <end position="1643"/>
    </location>
</feature>
<evidence type="ECO:0000256" key="6">
    <source>
        <dbReference type="ARBA" id="ARBA00023180"/>
    </source>
</evidence>
<dbReference type="Pfam" id="PF03489">
    <property type="entry name" value="SapB_2"/>
    <property type="match status" value="10"/>
</dbReference>
<comment type="subcellular location">
    <subcellularLocation>
        <location evidence="1">Secreted</location>
    </subcellularLocation>
</comment>
<feature type="domain" description="Saposin B-type" evidence="8">
    <location>
        <begin position="1016"/>
        <end position="1096"/>
    </location>
</feature>
<dbReference type="SMART" id="SM00162">
    <property type="entry name" value="SAPA"/>
    <property type="match status" value="2"/>
</dbReference>
<feature type="chain" id="PRO_5034359062" evidence="7">
    <location>
        <begin position="16"/>
        <end position="1864"/>
    </location>
</feature>
<dbReference type="InterPro" id="IPR007856">
    <property type="entry name" value="SapB_1"/>
</dbReference>
<feature type="domain" description="Saposin B-type" evidence="8">
    <location>
        <begin position="634"/>
        <end position="714"/>
    </location>
</feature>
<feature type="domain" description="Saposin B-type" evidence="8">
    <location>
        <begin position="59"/>
        <end position="139"/>
    </location>
</feature>
<keyword evidence="10" id="KW-1185">Reference proteome</keyword>
<evidence type="ECO:0000256" key="3">
    <source>
        <dbReference type="ARBA" id="ARBA00022729"/>
    </source>
</evidence>
<feature type="domain" description="Saposin B-type" evidence="8">
    <location>
        <begin position="925"/>
        <end position="1006"/>
    </location>
</feature>
<dbReference type="GeneID" id="110977496"/>
<feature type="domain" description="Saposin B-type" evidence="8">
    <location>
        <begin position="732"/>
        <end position="809"/>
    </location>
</feature>
<proteinExistence type="predicted"/>
<evidence type="ECO:0000259" key="8">
    <source>
        <dbReference type="PROSITE" id="PS50015"/>
    </source>
</evidence>
<feature type="domain" description="Saposin B-type" evidence="8">
    <location>
        <begin position="1377"/>
        <end position="1458"/>
    </location>
</feature>
<feature type="domain" description="Saposin B-type" evidence="8">
    <location>
        <begin position="1468"/>
        <end position="1549"/>
    </location>
</feature>
<dbReference type="SMART" id="SM00741">
    <property type="entry name" value="SapB"/>
    <property type="match status" value="19"/>
</dbReference>
<feature type="domain" description="Saposin B-type" evidence="8">
    <location>
        <begin position="1109"/>
        <end position="1189"/>
    </location>
</feature>
<feature type="domain" description="Saposin B-type" evidence="8">
    <location>
        <begin position="834"/>
        <end position="917"/>
    </location>
</feature>
<sequence length="1864" mass="204330">MKLILFAAFLATASAASIGTEHCTWGPAYWCDHPLKAKECGEGATKYCIQNDWAQITVEDSACDDCKSFVSDVKDVLNNGEVQSEILSVIKDLCNKLGSEATTCKLVVDLYGVKFLEALVTDLDASRVCKLLDLCKSAAPSNAKEPPVQLLPPNTVGDACSDCKQIFSDLQDLLSNKTLQQYVFNEVIMLCEEAGLPADLCKMYIDEYGPQVFQYIIQFLDGNMICQELGVCSAITRIDFLRKTTRLGNDLCSDCKQIFSDFDDLLRNKTVQQYLLKEITQACSELGLPESVCQAISEFFPEAIDYIITLLNGDMICPELGVCGPMAVFNPRQLILKLIMVPKKDGDLCTDCKQAINDIKNMMSNKSLQEYIFKIAIAVCELAGESESICKSLVEQYGPEIFNEILQFLDADTICKYLGVCPSDLPVNLIKFEKPPSNGDICKDCKAIFSDLQDILGNKTVQKDILASITKICETFGVDPGTCTSYVSQYGGIVFSLLVQLLDGDTICPEQHLCPAQLQKLSQVVSTLKKIVKGNGDTCTECKEIISDLADLLNNKTAQEGLITELINICVALGVSKDTCTNDVNTFAPILLNYLIGTLKPDVCNRDKLCGASATLQIQPMRVTTLAVQVPLSNGDICSECKQMIADISDILSNSKVQSKVESTLIKVCEAVGIPADSCQQAIDQYLPFILQFVVSELDGNVLCPGLQLCAPGVTRKLIHAVSAVKQIVTGNGDLCSECKETVADLKDILSNQTVQGNLVKLLTDLCVDVGIPADTCSSDVGQYGPLILNILIGYLTPSVCTGLCPGSVAAPLYLPEKMPAIKLTPALPVLNADPDDCLICQSIMDALEMLFPKGASPAQLETEMYTICKQLPFETLQKQCNMFVTNYADRLIRILQELHFAYDKACSAAGICPEAVVTDQASQDPSGCILCEFLMDFLQETLPPHFNKDEIKADLSKACGQLPEGLREGCDDFVKKYGDQIVQFLTGQVPLQDLCRMLKVCSLPDEVMEPDHVNDIFDCVTCYRVEKYLVQVIKPHVTKQQVDDALNAVCYLIGGDLIGCQAFVANYRSKVTEYLLSGKPLEQMCKAIRVCRSVDKPVAVPALSHVQSSTECVLCELIVKELDGILKKNATKDDIIHALDEVCSILPSSLKADCDAFVAKYIPELISIILAMGPVGVCDELGVCKDAVREEAQVGNEIECQICDLIMEELEALVKRNATEKDVEKFLENICDILPSSLKADCDAFIAKYTQAILALLKSIPPDKICQILGLCSSSPAANPVQHNSQVGNEIECEVCKLVMSQLEALVKRNATEKDIEKFLDNICDILPSSLKADCDAFIAKYTQAILALLKSIPPDKICQTLGLCSSSPDLGREGETTECLLCELVMKEVDRLLDSKATQAEIEKVLEDVCSLLPATIRNECQDFINEYAPQIIQLLLQFVTPTQVCDELKLCTSPVVEAKVPKKVGGVACGPCEMVVEHVEIILREASTQKEIEDFLRLKVCPKLPAEAKTVCLNMVDKYLPEILKLVTSMTPEELCGFLGLCSSEEAMEKMINAAIDSSAECMICELIVKELRTGLSQNATEAEIQKLLDTVCSKIPLSSLAKDCQEFVDDYTKPIIQYLLAGMDPDTICDFLKVCDPSKLAAPFGKVNDDTLCLLCDVLFGIIETQLENNKTLEEVTQLIEKVCPLLPESLAEQCKGFLDLYGPVLLKLIVDKELSPPDICKDLRLCSSSSKLPAGLTFSKGSLDCAGCKDLVTALEDFLEQNVDKVMEFIAKICDLLPEADRQECKNYIEVYGSYLLELILEEFLSPETLCKDLKLCTQSLVGLPPAEICNLGPTFWCASMDNAKLCNTVQHCRRHAWN</sequence>
<feature type="domain" description="Saposin A-type" evidence="9">
    <location>
        <begin position="16"/>
        <end position="58"/>
    </location>
</feature>
<dbReference type="GO" id="GO:0016020">
    <property type="term" value="C:membrane"/>
    <property type="evidence" value="ECO:0007669"/>
    <property type="project" value="GOC"/>
</dbReference>
<keyword evidence="5" id="KW-1015">Disulfide bond</keyword>
<keyword evidence="2" id="KW-0964">Secreted</keyword>
<dbReference type="PANTHER" id="PTHR11480:SF3">
    <property type="entry name" value="BCDNA.GH08312"/>
    <property type="match status" value="1"/>
</dbReference>
<dbReference type="RefSeq" id="XP_022087387.1">
    <property type="nucleotide sequence ID" value="XM_022231695.1"/>
</dbReference>
<dbReference type="GO" id="GO:0006665">
    <property type="term" value="P:sphingolipid metabolic process"/>
    <property type="evidence" value="ECO:0007669"/>
    <property type="project" value="InterPro"/>
</dbReference>
<reference evidence="11" key="1">
    <citation type="submission" date="2025-08" db="UniProtKB">
        <authorList>
            <consortium name="RefSeq"/>
        </authorList>
    </citation>
    <scope>IDENTIFICATION</scope>
</reference>
<dbReference type="InterPro" id="IPR003119">
    <property type="entry name" value="SAP_A"/>
</dbReference>
<evidence type="ECO:0000313" key="10">
    <source>
        <dbReference type="Proteomes" id="UP000694845"/>
    </source>
</evidence>
<dbReference type="InterPro" id="IPR008373">
    <property type="entry name" value="Saposin"/>
</dbReference>
<dbReference type="PROSITE" id="PS51110">
    <property type="entry name" value="SAP_A"/>
    <property type="match status" value="2"/>
</dbReference>
<dbReference type="Pfam" id="PF02199">
    <property type="entry name" value="SapA"/>
    <property type="match status" value="2"/>
</dbReference>
<feature type="domain" description="Saposin B-type" evidence="8">
    <location>
        <begin position="345"/>
        <end position="425"/>
    </location>
</feature>
<dbReference type="Gene3D" id="1.10.225.10">
    <property type="entry name" value="Saposin-like"/>
    <property type="match status" value="19"/>
</dbReference>
<dbReference type="KEGG" id="aplc:110977496"/>
<feature type="domain" description="Saposin B-type" evidence="8">
    <location>
        <begin position="248"/>
        <end position="327"/>
    </location>
</feature>
<feature type="domain" description="Saposin A-type" evidence="9">
    <location>
        <begin position="1828"/>
        <end position="1864"/>
    </location>
</feature>
<dbReference type="FunFam" id="1.10.225.10:FF:000002">
    <property type="entry name" value="prosaposin isoform X2"/>
    <property type="match status" value="5"/>
</dbReference>
<dbReference type="PANTHER" id="PTHR11480">
    <property type="entry name" value="SAPOSIN-RELATED"/>
    <property type="match status" value="1"/>
</dbReference>
<dbReference type="SUPFAM" id="SSF47862">
    <property type="entry name" value="Saposin"/>
    <property type="match status" value="17"/>
</dbReference>
<evidence type="ECO:0000256" key="1">
    <source>
        <dbReference type="ARBA" id="ARBA00004613"/>
    </source>
</evidence>
<evidence type="ECO:0000256" key="7">
    <source>
        <dbReference type="SAM" id="SignalP"/>
    </source>
</evidence>
<dbReference type="GO" id="GO:0005764">
    <property type="term" value="C:lysosome"/>
    <property type="evidence" value="ECO:0007669"/>
    <property type="project" value="InterPro"/>
</dbReference>
<dbReference type="InterPro" id="IPR051428">
    <property type="entry name" value="Sphingo_Act-Surfact_Prot"/>
</dbReference>
<organism evidence="10 11">
    <name type="scientific">Acanthaster planci</name>
    <name type="common">Crown-of-thorns starfish</name>
    <dbReference type="NCBI Taxonomy" id="133434"/>
    <lineage>
        <taxon>Eukaryota</taxon>
        <taxon>Metazoa</taxon>
        <taxon>Echinodermata</taxon>
        <taxon>Eleutherozoa</taxon>
        <taxon>Asterozoa</taxon>
        <taxon>Asteroidea</taxon>
        <taxon>Valvatacea</taxon>
        <taxon>Valvatida</taxon>
        <taxon>Acanthasteridae</taxon>
        <taxon>Acanthaster</taxon>
    </lineage>
</organism>
<keyword evidence="6" id="KW-0325">Glycoprotein</keyword>
<evidence type="ECO:0000259" key="9">
    <source>
        <dbReference type="PROSITE" id="PS51110"/>
    </source>
</evidence>
<dbReference type="Proteomes" id="UP000694845">
    <property type="component" value="Unplaced"/>
</dbReference>
<dbReference type="GO" id="GO:0005576">
    <property type="term" value="C:extracellular region"/>
    <property type="evidence" value="ECO:0007669"/>
    <property type="project" value="UniProtKB-SubCell"/>
</dbReference>
<evidence type="ECO:0000313" key="11">
    <source>
        <dbReference type="RefSeq" id="XP_022087387.1"/>
    </source>
</evidence>
<feature type="domain" description="Saposin B-type" evidence="8">
    <location>
        <begin position="438"/>
        <end position="518"/>
    </location>
</feature>
<protein>
    <submittedName>
        <fullName evidence="11">Uncharacterized protein LOC110977496 isoform X1</fullName>
    </submittedName>
</protein>
<name>A0A8B7Y4B4_ACAPL</name>
<feature type="domain" description="Saposin B-type" evidence="8">
    <location>
        <begin position="1197"/>
        <end position="1277"/>
    </location>
</feature>
<evidence type="ECO:0000256" key="5">
    <source>
        <dbReference type="ARBA" id="ARBA00023157"/>
    </source>
</evidence>
<dbReference type="PROSITE" id="PS50015">
    <property type="entry name" value="SAP_B"/>
    <property type="match status" value="19"/>
</dbReference>
<evidence type="ECO:0000256" key="2">
    <source>
        <dbReference type="ARBA" id="ARBA00022525"/>
    </source>
</evidence>
<feature type="domain" description="Saposin B-type" evidence="8">
    <location>
        <begin position="1746"/>
        <end position="1826"/>
    </location>
</feature>
<feature type="signal peptide" evidence="7">
    <location>
        <begin position="1"/>
        <end position="15"/>
    </location>
</feature>
<feature type="domain" description="Saposin B-type" evidence="8">
    <location>
        <begin position="1290"/>
        <end position="1370"/>
    </location>
</feature>
<dbReference type="OrthoDB" id="69496at2759"/>
<keyword evidence="3 7" id="KW-0732">Signal</keyword>
<dbReference type="InterPro" id="IPR011001">
    <property type="entry name" value="Saposin-like"/>
</dbReference>
<dbReference type="PRINTS" id="PR01797">
    <property type="entry name" value="SAPOSIN"/>
</dbReference>
<accession>A0A8B7Y4B4</accession>
<dbReference type="InterPro" id="IPR008139">
    <property type="entry name" value="SaposinB_dom"/>
</dbReference>
<feature type="domain" description="Saposin B-type" evidence="8">
    <location>
        <begin position="535"/>
        <end position="614"/>
    </location>
</feature>
<feature type="domain" description="Saposin B-type" evidence="8">
    <location>
        <begin position="1653"/>
        <end position="1735"/>
    </location>
</feature>
<evidence type="ECO:0000256" key="4">
    <source>
        <dbReference type="ARBA" id="ARBA00022737"/>
    </source>
</evidence>
<gene>
    <name evidence="11" type="primary">LOC110977496</name>
</gene>